<feature type="compositionally biased region" description="Low complexity" evidence="6">
    <location>
        <begin position="547"/>
        <end position="558"/>
    </location>
</feature>
<dbReference type="InterPro" id="IPR027417">
    <property type="entry name" value="P-loop_NTPase"/>
</dbReference>
<dbReference type="InterPro" id="IPR001650">
    <property type="entry name" value="Helicase_C-like"/>
</dbReference>
<feature type="domain" description="Helicase ATP-binding" evidence="7">
    <location>
        <begin position="84"/>
        <end position="261"/>
    </location>
</feature>
<evidence type="ECO:0000313" key="10">
    <source>
        <dbReference type="Proteomes" id="UP000595374"/>
    </source>
</evidence>
<dbReference type="AlphaFoldDB" id="A0A7T4DIK1"/>
<dbReference type="GO" id="GO:0016787">
    <property type="term" value="F:hydrolase activity"/>
    <property type="evidence" value="ECO:0007669"/>
    <property type="project" value="UniProtKB-KW"/>
</dbReference>
<feature type="compositionally biased region" description="Polar residues" evidence="6">
    <location>
        <begin position="587"/>
        <end position="597"/>
    </location>
</feature>
<evidence type="ECO:0000313" key="9">
    <source>
        <dbReference type="EMBL" id="QQB14420.1"/>
    </source>
</evidence>
<dbReference type="Pfam" id="PF00270">
    <property type="entry name" value="DEAD"/>
    <property type="match status" value="1"/>
</dbReference>
<sequence>MLGETRSSRRTRTRSRVRTPCRVARLPPPLRGFAARTCASKGHPITSTTAPAQSFSALGVPSALVDRLAADGKTEAFPIQQDTLADTLAGRDVLGRGKTGSGKTLAFSIPMVANLADTQPARPGRGRAPRGLVLAPTRELATQITAVLDPLAQAAGLTTTTIFGGVKQKKQEAALNAGVDIVVACPGRLEDLLQQDLVSLDDIEVTVLDEADHMADMGFLPGVTRLLAKTPATGQRMFFSATLDNDVDKLVRRFLHNQVLHSVDDPSSHVDAMTHHLFEVTPEDKGDLVHRLASGAGRRILFTRTKHRAKRLARLLTKQGIPAVDMHGNLSQSARERNLAAFADGGVKVLVATDVAARGVHVDAVELVVHVDPPTEHKAYLHRSGRTARAGSTGDVVTIMTPEERKDTLALLRKAKISVKPQKVSAESPQVGELVGEVAAFVEPQEANPERVRGTEPVETVASPAKKRSSRRRRGRRGGSGGSGQSGAAASSESAGRNQSRAQAPAGGAKNRGGSGSRNRGRGRGETSGRAETSGRTESRRGEQSRRGASAGSGQRRSAASRRGESQGTRGTSAETRRRNRSRAATGGSQQVYSTSS</sequence>
<feature type="compositionally biased region" description="Basic residues" evidence="6">
    <location>
        <begin position="465"/>
        <end position="477"/>
    </location>
</feature>
<proteinExistence type="inferred from homology"/>
<evidence type="ECO:0000256" key="3">
    <source>
        <dbReference type="ARBA" id="ARBA00022806"/>
    </source>
</evidence>
<dbReference type="CDD" id="cd18787">
    <property type="entry name" value="SF2_C_DEAD"/>
    <property type="match status" value="1"/>
</dbReference>
<dbReference type="InterPro" id="IPR044742">
    <property type="entry name" value="DEAD/DEAH_RhlB"/>
</dbReference>
<organism evidence="9 10">
    <name type="scientific">Brevibacterium casei</name>
    <dbReference type="NCBI Taxonomy" id="33889"/>
    <lineage>
        <taxon>Bacteria</taxon>
        <taxon>Bacillati</taxon>
        <taxon>Actinomycetota</taxon>
        <taxon>Actinomycetes</taxon>
        <taxon>Micrococcales</taxon>
        <taxon>Brevibacteriaceae</taxon>
        <taxon>Brevibacterium</taxon>
    </lineage>
</organism>
<reference evidence="9 10" key="1">
    <citation type="submission" date="2020-12" db="EMBL/GenBank/DDBJ databases">
        <title>FDA dAtabase for Regulatory Grade micrObial Sequences (FDA-ARGOS): Supporting development and validation of Infectious Disease Dx tests.</title>
        <authorList>
            <person name="Sproer C."/>
            <person name="Gronow S."/>
            <person name="Severitt S."/>
            <person name="Schroder I."/>
            <person name="Tallon L."/>
            <person name="Sadzewicz L."/>
            <person name="Zhao X."/>
            <person name="Boylan J."/>
            <person name="Ott S."/>
            <person name="Bowen H."/>
            <person name="Vavikolanu K."/>
            <person name="Mehta A."/>
            <person name="Aluvathingal J."/>
            <person name="Nadendla S."/>
            <person name="Lowell S."/>
            <person name="Myers T."/>
            <person name="Yan Y."/>
            <person name="Sichtig H."/>
        </authorList>
    </citation>
    <scope>NUCLEOTIDE SEQUENCE [LARGE SCALE GENOMIC DNA]</scope>
    <source>
        <strain evidence="9 10">FDAARGOS_990</strain>
    </source>
</reference>
<dbReference type="SMART" id="SM00487">
    <property type="entry name" value="DEXDc"/>
    <property type="match status" value="1"/>
</dbReference>
<dbReference type="SUPFAM" id="SSF52540">
    <property type="entry name" value="P-loop containing nucleoside triphosphate hydrolases"/>
    <property type="match status" value="1"/>
</dbReference>
<feature type="compositionally biased region" description="Low complexity" evidence="6">
    <location>
        <begin position="486"/>
        <end position="497"/>
    </location>
</feature>
<evidence type="ECO:0000256" key="4">
    <source>
        <dbReference type="ARBA" id="ARBA00022840"/>
    </source>
</evidence>
<dbReference type="GO" id="GO:0005829">
    <property type="term" value="C:cytosol"/>
    <property type="evidence" value="ECO:0007669"/>
    <property type="project" value="TreeGrafter"/>
</dbReference>
<dbReference type="Proteomes" id="UP000595374">
    <property type="component" value="Chromosome"/>
</dbReference>
<dbReference type="EMBL" id="CP065989">
    <property type="protein sequence ID" value="QQB14420.1"/>
    <property type="molecule type" value="Genomic_DNA"/>
</dbReference>
<evidence type="ECO:0000259" key="8">
    <source>
        <dbReference type="PROSITE" id="PS51194"/>
    </source>
</evidence>
<dbReference type="SMART" id="SM00490">
    <property type="entry name" value="HELICc"/>
    <property type="match status" value="1"/>
</dbReference>
<dbReference type="GO" id="GO:0005524">
    <property type="term" value="F:ATP binding"/>
    <property type="evidence" value="ECO:0007669"/>
    <property type="project" value="UniProtKB-KW"/>
</dbReference>
<dbReference type="InterPro" id="IPR014001">
    <property type="entry name" value="Helicase_ATP-bd"/>
</dbReference>
<dbReference type="CDD" id="cd00268">
    <property type="entry name" value="DEADc"/>
    <property type="match status" value="1"/>
</dbReference>
<dbReference type="Gene3D" id="3.40.50.300">
    <property type="entry name" value="P-loop containing nucleotide triphosphate hydrolases"/>
    <property type="match status" value="2"/>
</dbReference>
<dbReference type="InterPro" id="IPR011545">
    <property type="entry name" value="DEAD/DEAH_box_helicase_dom"/>
</dbReference>
<dbReference type="GO" id="GO:0003724">
    <property type="term" value="F:RNA helicase activity"/>
    <property type="evidence" value="ECO:0007669"/>
    <property type="project" value="TreeGrafter"/>
</dbReference>
<evidence type="ECO:0000259" key="7">
    <source>
        <dbReference type="PROSITE" id="PS51192"/>
    </source>
</evidence>
<keyword evidence="2" id="KW-0378">Hydrolase</keyword>
<dbReference type="GO" id="GO:0003676">
    <property type="term" value="F:nucleic acid binding"/>
    <property type="evidence" value="ECO:0007669"/>
    <property type="project" value="InterPro"/>
</dbReference>
<comment type="similarity">
    <text evidence="5">Belongs to the DEAD box helicase family.</text>
</comment>
<evidence type="ECO:0000256" key="1">
    <source>
        <dbReference type="ARBA" id="ARBA00022741"/>
    </source>
</evidence>
<keyword evidence="3 9" id="KW-0347">Helicase</keyword>
<accession>A0A7T4DIK1</accession>
<feature type="domain" description="Helicase C-terminal" evidence="8">
    <location>
        <begin position="272"/>
        <end position="435"/>
    </location>
</feature>
<feature type="region of interest" description="Disordered" evidence="6">
    <location>
        <begin position="446"/>
        <end position="597"/>
    </location>
</feature>
<protein>
    <submittedName>
        <fullName evidence="9">DEAD/DEAH box helicase</fullName>
    </submittedName>
</protein>
<keyword evidence="4" id="KW-0067">ATP-binding</keyword>
<dbReference type="PROSITE" id="PS51192">
    <property type="entry name" value="HELICASE_ATP_BIND_1"/>
    <property type="match status" value="1"/>
</dbReference>
<dbReference type="PROSITE" id="PS51194">
    <property type="entry name" value="HELICASE_CTER"/>
    <property type="match status" value="1"/>
</dbReference>
<dbReference type="Pfam" id="PF00271">
    <property type="entry name" value="Helicase_C"/>
    <property type="match status" value="1"/>
</dbReference>
<feature type="compositionally biased region" description="Basic and acidic residues" evidence="6">
    <location>
        <begin position="523"/>
        <end position="546"/>
    </location>
</feature>
<dbReference type="PANTHER" id="PTHR47959:SF13">
    <property type="entry name" value="ATP-DEPENDENT RNA HELICASE RHLE"/>
    <property type="match status" value="1"/>
</dbReference>
<name>A0A7T4DIK1_9MICO</name>
<evidence type="ECO:0000256" key="6">
    <source>
        <dbReference type="SAM" id="MobiDB-lite"/>
    </source>
</evidence>
<gene>
    <name evidence="9" type="ORF">I6H47_17080</name>
</gene>
<keyword evidence="1" id="KW-0547">Nucleotide-binding</keyword>
<dbReference type="InterPro" id="IPR050079">
    <property type="entry name" value="DEAD_box_RNA_helicase"/>
</dbReference>
<evidence type="ECO:0000256" key="5">
    <source>
        <dbReference type="ARBA" id="ARBA00038437"/>
    </source>
</evidence>
<dbReference type="PANTHER" id="PTHR47959">
    <property type="entry name" value="ATP-DEPENDENT RNA HELICASE RHLE-RELATED"/>
    <property type="match status" value="1"/>
</dbReference>
<evidence type="ECO:0000256" key="2">
    <source>
        <dbReference type="ARBA" id="ARBA00022801"/>
    </source>
</evidence>